<dbReference type="Gene3D" id="1.20.120.160">
    <property type="entry name" value="HPT domain"/>
    <property type="match status" value="1"/>
</dbReference>
<dbReference type="InterPro" id="IPR003594">
    <property type="entry name" value="HATPase_dom"/>
</dbReference>
<feature type="domain" description="HPt" evidence="13">
    <location>
        <begin position="362"/>
        <end position="473"/>
    </location>
</feature>
<comment type="function">
    <text evidence="8">Involved in the transmission of sensory signals from the chemoreceptors to the flagellar motors. CheA is autophosphorylated; it can transfer its phosphate group to either CheB or CheY.</text>
</comment>
<dbReference type="EMBL" id="FOVE01000020">
    <property type="protein sequence ID" value="SFN88668.1"/>
    <property type="molecule type" value="Genomic_DNA"/>
</dbReference>
<keyword evidence="10" id="KW-0175">Coiled coil</keyword>
<dbReference type="AlphaFoldDB" id="A0A1I5CNY0"/>
<gene>
    <name evidence="14" type="ORF">SAMN05660284_02455</name>
</gene>
<evidence type="ECO:0000256" key="10">
    <source>
        <dbReference type="SAM" id="Coils"/>
    </source>
</evidence>
<evidence type="ECO:0000256" key="11">
    <source>
        <dbReference type="SAM" id="Phobius"/>
    </source>
</evidence>
<accession>A0A1I5CNY0</accession>
<evidence type="ECO:0000259" key="13">
    <source>
        <dbReference type="PROSITE" id="PS50894"/>
    </source>
</evidence>
<dbReference type="PANTHER" id="PTHR43395:SF10">
    <property type="entry name" value="CHEMOTAXIS PROTEIN CHEA"/>
    <property type="match status" value="1"/>
</dbReference>
<sequence length="697" mass="77086">MPLKTKSVATKLLLSSCFSAVIVIVAIVTFIKASMIPQLTDKALETQTRTMAYALKGLYGDATQWSKDQLAKGHALESFSAGSQNVATLFLYQGGRYVRAATTLKKDDGTEATGTSLDPNSDAARSLLSGQAYSGPITLFKRPHMATYLPVIFDDGTRGAIFIGVDYTSAAPMLALARQMDYVVIGAGVLGIILLTIGLAFSIRVERAHRETEDIMRTMQEGIFLLDHDLKMGSQTSHALSGILGFDVKPGDNFLELLKPSVSPKTYDTAKEYIDLLLRHDVKEKLVASLNPLDCIEISCIRPNGGMESRFLQIRFNRVMKAEKVTHLLVTANDITRQVKLERELRESERKVQDQMGMMVHILQADPRLLQDFLVRATTSLNQLNNELRTSNPKTGITIQQLETMQREAHQLKGDASALQLDAITQSLHQLETQLQSLHDQKERKGEDLLPVAVRAKALYSEIGAIQEVIARIGQVRGLVSVEPPKPPRASGTEPPQPLVRQWHGFAQQLAERHEKQVELSYQGLDLGILAPNLREALNSMINQFIRNALVHGVETPQERKLHGKTETAHLSVYISDQGDDSVELSFRDDGRGIDPEKIRTAAVRSGRFTPELAQALSPRQLTMLIFESGLSTRETVDEDAGRGIGLDSVKAMVARMGGRIRIGTTRGEYCHFRVQLPLKTAQETTHNRNDSLEEAA</sequence>
<dbReference type="Gene3D" id="3.30.450.20">
    <property type="entry name" value="PAS domain"/>
    <property type="match status" value="1"/>
</dbReference>
<name>A0A1I5CNY0_9NEIS</name>
<evidence type="ECO:0000313" key="15">
    <source>
        <dbReference type="Proteomes" id="UP000242869"/>
    </source>
</evidence>
<feature type="domain" description="Histidine kinase" evidence="12">
    <location>
        <begin position="542"/>
        <end position="681"/>
    </location>
</feature>
<dbReference type="GO" id="GO:0000155">
    <property type="term" value="F:phosphorelay sensor kinase activity"/>
    <property type="evidence" value="ECO:0007669"/>
    <property type="project" value="UniProtKB-ARBA"/>
</dbReference>
<reference evidence="15" key="1">
    <citation type="submission" date="2016-10" db="EMBL/GenBank/DDBJ databases">
        <authorList>
            <person name="Varghese N."/>
            <person name="Submissions S."/>
        </authorList>
    </citation>
    <scope>NUCLEOTIDE SEQUENCE [LARGE SCALE GENOMIC DNA]</scope>
    <source>
        <strain evidence="15">DSM 6150</strain>
    </source>
</reference>
<dbReference type="Pfam" id="PF17201">
    <property type="entry name" value="Cache_3-Cache_2"/>
    <property type="match status" value="1"/>
</dbReference>
<evidence type="ECO:0000256" key="7">
    <source>
        <dbReference type="ARBA" id="ARBA00023012"/>
    </source>
</evidence>
<dbReference type="FunFam" id="3.30.565.10:FF:000016">
    <property type="entry name" value="Chemotaxis protein CheA, putative"/>
    <property type="match status" value="1"/>
</dbReference>
<keyword evidence="11" id="KW-0812">Transmembrane</keyword>
<dbReference type="SMART" id="SM00387">
    <property type="entry name" value="HATPase_c"/>
    <property type="match status" value="1"/>
</dbReference>
<keyword evidence="5" id="KW-0808">Transferase</keyword>
<dbReference type="InterPro" id="IPR004358">
    <property type="entry name" value="Sig_transdc_His_kin-like_C"/>
</dbReference>
<dbReference type="Pfam" id="PF01627">
    <property type="entry name" value="Hpt"/>
    <property type="match status" value="1"/>
</dbReference>
<feature type="modified residue" description="Phosphohistidine" evidence="9">
    <location>
        <position position="410"/>
    </location>
</feature>
<evidence type="ECO:0000256" key="4">
    <source>
        <dbReference type="ARBA" id="ARBA00022553"/>
    </source>
</evidence>
<evidence type="ECO:0000256" key="2">
    <source>
        <dbReference type="ARBA" id="ARBA00012438"/>
    </source>
</evidence>
<dbReference type="EC" id="2.7.13.3" evidence="2"/>
<dbReference type="InterPro" id="IPR051315">
    <property type="entry name" value="Bact_Chemotaxis_CheA"/>
</dbReference>
<evidence type="ECO:0000256" key="8">
    <source>
        <dbReference type="ARBA" id="ARBA00035100"/>
    </source>
</evidence>
<dbReference type="InterPro" id="IPR005467">
    <property type="entry name" value="His_kinase_dom"/>
</dbReference>
<keyword evidence="4 9" id="KW-0597">Phosphoprotein</keyword>
<evidence type="ECO:0000259" key="12">
    <source>
        <dbReference type="PROSITE" id="PS50109"/>
    </source>
</evidence>
<dbReference type="InterPro" id="IPR008207">
    <property type="entry name" value="Sig_transdc_His_kin_Hpt_dom"/>
</dbReference>
<evidence type="ECO:0000256" key="3">
    <source>
        <dbReference type="ARBA" id="ARBA00021495"/>
    </source>
</evidence>
<keyword evidence="11" id="KW-0472">Membrane</keyword>
<dbReference type="PANTHER" id="PTHR43395">
    <property type="entry name" value="SENSOR HISTIDINE KINASE CHEA"/>
    <property type="match status" value="1"/>
</dbReference>
<dbReference type="InterPro" id="IPR036641">
    <property type="entry name" value="HPT_dom_sf"/>
</dbReference>
<dbReference type="PRINTS" id="PR00344">
    <property type="entry name" value="BCTRLSENSOR"/>
</dbReference>
<keyword evidence="11" id="KW-1133">Transmembrane helix</keyword>
<keyword evidence="7" id="KW-0902">Two-component regulatory system</keyword>
<dbReference type="Gene3D" id="3.30.565.10">
    <property type="entry name" value="Histidine kinase-like ATPase, C-terminal domain"/>
    <property type="match status" value="1"/>
</dbReference>
<feature type="transmembrane region" description="Helical" evidence="11">
    <location>
        <begin position="182"/>
        <end position="203"/>
    </location>
</feature>
<comment type="catalytic activity">
    <reaction evidence="1">
        <text>ATP + protein L-histidine = ADP + protein N-phospho-L-histidine.</text>
        <dbReference type="EC" id="2.7.13.3"/>
    </reaction>
</comment>
<evidence type="ECO:0000256" key="9">
    <source>
        <dbReference type="PROSITE-ProRule" id="PRU00110"/>
    </source>
</evidence>
<dbReference type="RefSeq" id="WP_091196994.1">
    <property type="nucleotide sequence ID" value="NZ_FOVE01000020.1"/>
</dbReference>
<evidence type="ECO:0000256" key="5">
    <source>
        <dbReference type="ARBA" id="ARBA00022679"/>
    </source>
</evidence>
<proteinExistence type="predicted"/>
<feature type="coiled-coil region" evidence="10">
    <location>
        <begin position="402"/>
        <end position="448"/>
    </location>
</feature>
<organism evidence="14 15">
    <name type="scientific">Formivibrio citricus</name>
    <dbReference type="NCBI Taxonomy" id="83765"/>
    <lineage>
        <taxon>Bacteria</taxon>
        <taxon>Pseudomonadati</taxon>
        <taxon>Pseudomonadota</taxon>
        <taxon>Betaproteobacteria</taxon>
        <taxon>Neisseriales</taxon>
        <taxon>Chitinibacteraceae</taxon>
        <taxon>Formivibrio</taxon>
    </lineage>
</organism>
<dbReference type="OrthoDB" id="9146932at2"/>
<dbReference type="PROSITE" id="PS50894">
    <property type="entry name" value="HPT"/>
    <property type="match status" value="1"/>
</dbReference>
<keyword evidence="6" id="KW-0418">Kinase</keyword>
<dbReference type="PROSITE" id="PS50109">
    <property type="entry name" value="HIS_KIN"/>
    <property type="match status" value="1"/>
</dbReference>
<dbReference type="SUPFAM" id="SSF55874">
    <property type="entry name" value="ATPase domain of HSP90 chaperone/DNA topoisomerase II/histidine kinase"/>
    <property type="match status" value="1"/>
</dbReference>
<keyword evidence="15" id="KW-1185">Reference proteome</keyword>
<dbReference type="Proteomes" id="UP000242869">
    <property type="component" value="Unassembled WGS sequence"/>
</dbReference>
<feature type="transmembrane region" description="Helical" evidence="11">
    <location>
        <begin position="12"/>
        <end position="31"/>
    </location>
</feature>
<dbReference type="InterPro" id="IPR033462">
    <property type="entry name" value="Cache_3-Cache_2"/>
</dbReference>
<protein>
    <recommendedName>
        <fullName evidence="3">Chemotaxis protein CheA</fullName>
        <ecNumber evidence="2">2.7.13.3</ecNumber>
    </recommendedName>
</protein>
<dbReference type="CDD" id="cd00088">
    <property type="entry name" value="HPT"/>
    <property type="match status" value="1"/>
</dbReference>
<dbReference type="InterPro" id="IPR036890">
    <property type="entry name" value="HATPase_C_sf"/>
</dbReference>
<dbReference type="Pfam" id="PF02518">
    <property type="entry name" value="HATPase_c"/>
    <property type="match status" value="1"/>
</dbReference>
<evidence type="ECO:0000313" key="14">
    <source>
        <dbReference type="EMBL" id="SFN88668.1"/>
    </source>
</evidence>
<evidence type="ECO:0000256" key="6">
    <source>
        <dbReference type="ARBA" id="ARBA00022777"/>
    </source>
</evidence>
<dbReference type="STRING" id="83765.SAMN05660284_02455"/>
<evidence type="ECO:0000256" key="1">
    <source>
        <dbReference type="ARBA" id="ARBA00000085"/>
    </source>
</evidence>
<dbReference type="SUPFAM" id="SSF47226">
    <property type="entry name" value="Histidine-containing phosphotransfer domain, HPT domain"/>
    <property type="match status" value="1"/>
</dbReference>